<sequence>MFVLGAAWIGFVFARAAGPMSIDVDAREDPSPQHVPVADKRRGPIGVELSHASHLVVDVVFDPRPADELGRLLEADLREPVLLGRRVAMGGVGSGEHYLRGGPWGLWGCGRRVDAAREGDRTGPVCVRPQTVPAARDKGVPAAGVVVARVGGDHRAEVGQMAADAAVVLGHHRARRQARAGRDRVGDRGTEGQAEMYGHSLPVGTLLTTGPGWKSQAE</sequence>
<accession>A0ABY7CVQ5</accession>
<keyword evidence="4" id="KW-1185">Reference proteome</keyword>
<evidence type="ECO:0000313" key="4">
    <source>
        <dbReference type="Proteomes" id="UP001164743"/>
    </source>
</evidence>
<protein>
    <submittedName>
        <fullName evidence="3">Uncharacterized protein</fullName>
    </submittedName>
</protein>
<proteinExistence type="predicted"/>
<evidence type="ECO:0000256" key="2">
    <source>
        <dbReference type="SAM" id="SignalP"/>
    </source>
</evidence>
<organism evidence="3 4">
    <name type="scientific">Puccinia triticina</name>
    <dbReference type="NCBI Taxonomy" id="208348"/>
    <lineage>
        <taxon>Eukaryota</taxon>
        <taxon>Fungi</taxon>
        <taxon>Dikarya</taxon>
        <taxon>Basidiomycota</taxon>
        <taxon>Pucciniomycotina</taxon>
        <taxon>Pucciniomycetes</taxon>
        <taxon>Pucciniales</taxon>
        <taxon>Pucciniaceae</taxon>
        <taxon>Puccinia</taxon>
    </lineage>
</organism>
<evidence type="ECO:0000313" key="3">
    <source>
        <dbReference type="EMBL" id="WAQ88740.1"/>
    </source>
</evidence>
<dbReference type="EMBL" id="CP110430">
    <property type="protein sequence ID" value="WAQ88740.1"/>
    <property type="molecule type" value="Genomic_DNA"/>
</dbReference>
<keyword evidence="2" id="KW-0732">Signal</keyword>
<dbReference type="RefSeq" id="XP_053024295.1">
    <property type="nucleotide sequence ID" value="XM_053160307.1"/>
</dbReference>
<feature type="signal peptide" evidence="2">
    <location>
        <begin position="1"/>
        <end position="16"/>
    </location>
</feature>
<reference evidence="3" key="1">
    <citation type="submission" date="2022-10" db="EMBL/GenBank/DDBJ databases">
        <title>Puccinia triticina Genome sequencing and assembly.</title>
        <authorList>
            <person name="Li C."/>
        </authorList>
    </citation>
    <scope>NUCLEOTIDE SEQUENCE</scope>
    <source>
        <strain evidence="3">Pt15</strain>
    </source>
</reference>
<feature type="region of interest" description="Disordered" evidence="1">
    <location>
        <begin position="174"/>
        <end position="195"/>
    </location>
</feature>
<name>A0ABY7CVQ5_9BASI</name>
<dbReference type="Proteomes" id="UP001164743">
    <property type="component" value="Chromosome 10A"/>
</dbReference>
<feature type="compositionally biased region" description="Basic and acidic residues" evidence="1">
    <location>
        <begin position="180"/>
        <end position="190"/>
    </location>
</feature>
<evidence type="ECO:0000256" key="1">
    <source>
        <dbReference type="SAM" id="MobiDB-lite"/>
    </source>
</evidence>
<feature type="chain" id="PRO_5046998246" evidence="2">
    <location>
        <begin position="17"/>
        <end position="218"/>
    </location>
</feature>
<gene>
    <name evidence="3" type="ORF">PtA15_10A159</name>
</gene>
<dbReference type="GeneID" id="77801202"/>